<organism evidence="6 7">
    <name type="scientific">Mariprofundus ferrooxydans PV-1</name>
    <dbReference type="NCBI Taxonomy" id="314345"/>
    <lineage>
        <taxon>Bacteria</taxon>
        <taxon>Pseudomonadati</taxon>
        <taxon>Pseudomonadota</taxon>
        <taxon>Candidatius Mariprofundia</taxon>
        <taxon>Mariprofundales</taxon>
        <taxon>Mariprofundaceae</taxon>
        <taxon>Mariprofundus</taxon>
    </lineage>
</organism>
<dbReference type="AlphaFoldDB" id="Q0F381"/>
<dbReference type="InterPro" id="IPR052561">
    <property type="entry name" value="ComplexI_Subunit1"/>
</dbReference>
<dbReference type="OrthoDB" id="9778499at2"/>
<evidence type="ECO:0000256" key="5">
    <source>
        <dbReference type="SAM" id="Phobius"/>
    </source>
</evidence>
<feature type="transmembrane region" description="Helical" evidence="5">
    <location>
        <begin position="132"/>
        <end position="151"/>
    </location>
</feature>
<dbReference type="STRING" id="314344.AL013_12075"/>
<dbReference type="InterPro" id="IPR001694">
    <property type="entry name" value="NADH_UbQ_OxRdtase_su1/FPO"/>
</dbReference>
<keyword evidence="2 5" id="KW-0812">Transmembrane</keyword>
<evidence type="ECO:0000256" key="2">
    <source>
        <dbReference type="ARBA" id="ARBA00022692"/>
    </source>
</evidence>
<dbReference type="PANTHER" id="PTHR43359:SF1">
    <property type="entry name" value="FORMATE HYDROGENLYASE SUBUNIT 4-RELATED"/>
    <property type="match status" value="1"/>
</dbReference>
<feature type="transmembrane region" description="Helical" evidence="5">
    <location>
        <begin position="99"/>
        <end position="120"/>
    </location>
</feature>
<dbReference type="Pfam" id="PF00146">
    <property type="entry name" value="NADHdh"/>
    <property type="match status" value="1"/>
</dbReference>
<feature type="transmembrane region" description="Helical" evidence="5">
    <location>
        <begin position="6"/>
        <end position="26"/>
    </location>
</feature>
<comment type="subcellular location">
    <subcellularLocation>
        <location evidence="1">Membrane</location>
        <topology evidence="1">Multi-pass membrane protein</topology>
    </subcellularLocation>
</comment>
<dbReference type="HOGENOM" id="CLU_015134_2_0_0"/>
<dbReference type="Proteomes" id="UP000005297">
    <property type="component" value="Unassembled WGS sequence"/>
</dbReference>
<gene>
    <name evidence="6" type="ORF">SPV1_04548</name>
</gene>
<evidence type="ECO:0000256" key="1">
    <source>
        <dbReference type="ARBA" id="ARBA00004141"/>
    </source>
</evidence>
<sequence length="315" mass="33914">MNAFLIQFLQAVLLIVLAPLAAGFVATCKARLQNRRGGGVMQPWRNLRKLIAKEVVMAEHASWIFRFAPYVVFTATVMAASCVPAVLVNTPLSLTADVIALVALLALARFFLALAGMDIGTAFGGMGASREMTFSALAEPAMLMSVFVLSLSAHSTNLTTMINHALNAPLVLQPSLAFALAAMVMIAIAENGRIPIDNPTTHLELTMIHEAMILEYSGRHLALMEWAAMIKLLLFATLLIDLFLPWGMATDAGILALTLALALWVAKLFGLLLMLALAETGLAKMRLFEAPEYLSGAFVIAFLGLLTHYMLEVGA</sequence>
<accession>Q0F381</accession>
<protein>
    <submittedName>
        <fullName evidence="6">Hydrogenase subunit</fullName>
    </submittedName>
</protein>
<keyword evidence="3 5" id="KW-1133">Transmembrane helix</keyword>
<keyword evidence="7" id="KW-1185">Reference proteome</keyword>
<evidence type="ECO:0000256" key="3">
    <source>
        <dbReference type="ARBA" id="ARBA00022989"/>
    </source>
</evidence>
<proteinExistence type="predicted"/>
<evidence type="ECO:0000313" key="7">
    <source>
        <dbReference type="Proteomes" id="UP000005297"/>
    </source>
</evidence>
<feature type="transmembrane region" description="Helical" evidence="5">
    <location>
        <begin position="290"/>
        <end position="311"/>
    </location>
</feature>
<reference evidence="6 7" key="1">
    <citation type="submission" date="2006-09" db="EMBL/GenBank/DDBJ databases">
        <authorList>
            <person name="Emerson D."/>
            <person name="Ferriera S."/>
            <person name="Johnson J."/>
            <person name="Kravitz S."/>
            <person name="Halpern A."/>
            <person name="Remington K."/>
            <person name="Beeson K."/>
            <person name="Tran B."/>
            <person name="Rogers Y.-H."/>
            <person name="Friedman R."/>
            <person name="Venter J.C."/>
        </authorList>
    </citation>
    <scope>NUCLEOTIDE SEQUENCE [LARGE SCALE GENOMIC DNA]</scope>
    <source>
        <strain evidence="6 7">PV-1</strain>
    </source>
</reference>
<dbReference type="PANTHER" id="PTHR43359">
    <property type="entry name" value="FORMATE HYDROGENLYASE SUBUNIT 4"/>
    <property type="match status" value="1"/>
</dbReference>
<feature type="transmembrane region" description="Helical" evidence="5">
    <location>
        <begin position="226"/>
        <end position="248"/>
    </location>
</feature>
<dbReference type="GO" id="GO:0005886">
    <property type="term" value="C:plasma membrane"/>
    <property type="evidence" value="ECO:0007669"/>
    <property type="project" value="TreeGrafter"/>
</dbReference>
<dbReference type="eggNOG" id="COG0650">
    <property type="taxonomic scope" value="Bacteria"/>
</dbReference>
<feature type="transmembrane region" description="Helical" evidence="5">
    <location>
        <begin position="67"/>
        <end position="87"/>
    </location>
</feature>
<keyword evidence="4 5" id="KW-0472">Membrane</keyword>
<feature type="transmembrane region" description="Helical" evidence="5">
    <location>
        <begin position="171"/>
        <end position="189"/>
    </location>
</feature>
<dbReference type="InParanoid" id="Q0F381"/>
<evidence type="ECO:0000256" key="4">
    <source>
        <dbReference type="ARBA" id="ARBA00023136"/>
    </source>
</evidence>
<evidence type="ECO:0000313" key="6">
    <source>
        <dbReference type="EMBL" id="EAU56060.1"/>
    </source>
</evidence>
<name>Q0F381_9PROT</name>
<dbReference type="FunCoup" id="Q0F381">
    <property type="interactions" value="51"/>
</dbReference>
<dbReference type="EMBL" id="AATS01000001">
    <property type="protein sequence ID" value="EAU56060.1"/>
    <property type="molecule type" value="Genomic_DNA"/>
</dbReference>
<feature type="transmembrane region" description="Helical" evidence="5">
    <location>
        <begin position="254"/>
        <end position="278"/>
    </location>
</feature>
<dbReference type="RefSeq" id="WP_009851205.1">
    <property type="nucleotide sequence ID" value="NZ_DS022295.1"/>
</dbReference>
<comment type="caution">
    <text evidence="6">The sequence shown here is derived from an EMBL/GenBank/DDBJ whole genome shotgun (WGS) entry which is preliminary data.</text>
</comment>